<protein>
    <recommendedName>
        <fullName evidence="8">Methylated-DNA--protein-cysteine methyltransferase</fullName>
        <ecNumber evidence="8">2.1.1.63</ecNumber>
    </recommendedName>
    <alternativeName>
        <fullName evidence="8">6-O-methylguanine-DNA methyltransferase</fullName>
        <shortName evidence="8">MGMT</shortName>
    </alternativeName>
    <alternativeName>
        <fullName evidence="8">O-6-methylguanine-DNA-alkyltransferase</fullName>
    </alternativeName>
</protein>
<dbReference type="Gene3D" id="1.10.10.10">
    <property type="entry name" value="Winged helix-like DNA-binding domain superfamily/Winged helix DNA-binding domain"/>
    <property type="match status" value="1"/>
</dbReference>
<dbReference type="EMBL" id="CP097160">
    <property type="protein sequence ID" value="UQN14007.1"/>
    <property type="molecule type" value="Genomic_DNA"/>
</dbReference>
<dbReference type="InterPro" id="IPR023546">
    <property type="entry name" value="MGMT"/>
</dbReference>
<evidence type="ECO:0000256" key="4">
    <source>
        <dbReference type="ARBA" id="ARBA00022679"/>
    </source>
</evidence>
<evidence type="ECO:0000256" key="5">
    <source>
        <dbReference type="ARBA" id="ARBA00022763"/>
    </source>
</evidence>
<feature type="domain" description="Methylguanine DNA methyltransferase ribonuclease-like" evidence="10">
    <location>
        <begin position="4"/>
        <end position="77"/>
    </location>
</feature>
<dbReference type="InterPro" id="IPR036631">
    <property type="entry name" value="MGMT_N_sf"/>
</dbReference>
<dbReference type="EC" id="2.1.1.63" evidence="8"/>
<dbReference type="SUPFAM" id="SSF46767">
    <property type="entry name" value="Methylated DNA-protein cysteine methyltransferase, C-terminal domain"/>
    <property type="match status" value="1"/>
</dbReference>
<organism evidence="11">
    <name type="scientific">Gulosibacter sediminis</name>
    <dbReference type="NCBI Taxonomy" id="1729695"/>
    <lineage>
        <taxon>Bacteria</taxon>
        <taxon>Bacillati</taxon>
        <taxon>Actinomycetota</taxon>
        <taxon>Actinomycetes</taxon>
        <taxon>Micrococcales</taxon>
        <taxon>Microbacteriaceae</taxon>
        <taxon>Gulosibacter</taxon>
    </lineage>
</organism>
<keyword evidence="2 8" id="KW-0963">Cytoplasm</keyword>
<dbReference type="InterPro" id="IPR036388">
    <property type="entry name" value="WH-like_DNA-bd_sf"/>
</dbReference>
<keyword evidence="4 8" id="KW-0808">Transferase</keyword>
<name>A0ABY4MV15_9MICO</name>
<comment type="miscellaneous">
    <text evidence="8">This enzyme catalyzes only one turnover and therefore is not strictly catalytic. According to one definition, an enzyme is a biocatalyst that acts repeatedly and over many reaction cycles.</text>
</comment>
<dbReference type="CDD" id="cd06445">
    <property type="entry name" value="ATase"/>
    <property type="match status" value="1"/>
</dbReference>
<dbReference type="NCBIfam" id="TIGR00589">
    <property type="entry name" value="ogt"/>
    <property type="match status" value="1"/>
</dbReference>
<evidence type="ECO:0000313" key="11">
    <source>
        <dbReference type="EMBL" id="UQN14007.1"/>
    </source>
</evidence>
<evidence type="ECO:0000256" key="8">
    <source>
        <dbReference type="HAMAP-Rule" id="MF_00772"/>
    </source>
</evidence>
<evidence type="ECO:0000256" key="2">
    <source>
        <dbReference type="ARBA" id="ARBA00022490"/>
    </source>
</evidence>
<keyword evidence="3 8" id="KW-0489">Methyltransferase</keyword>
<dbReference type="InterPro" id="IPR001497">
    <property type="entry name" value="MethylDNA_cys_MeTrfase_AS"/>
</dbReference>
<evidence type="ECO:0000256" key="3">
    <source>
        <dbReference type="ARBA" id="ARBA00022603"/>
    </source>
</evidence>
<comment type="function">
    <text evidence="8">Involved in the cellular defense against the biological effects of O6-methylguanine (O6-MeG) and O4-methylthymine (O4-MeT) in DNA. Repairs the methylated nucleobase in DNA by stoichiometrically transferring the methyl group to a cysteine residue in the enzyme. This is a suicide reaction: the enzyme is irreversibly inactivated.</text>
</comment>
<feature type="domain" description="Methylated-DNA-[protein]-cysteine S-methyltransferase DNA binding" evidence="9">
    <location>
        <begin position="81"/>
        <end position="160"/>
    </location>
</feature>
<feature type="active site" description="Nucleophile; methyl group acceptor" evidence="8">
    <location>
        <position position="132"/>
    </location>
</feature>
<reference evidence="11" key="1">
    <citation type="submission" date="2022-05" db="EMBL/GenBank/DDBJ databases">
        <title>Complete genome sequence of toluene-degrading Gulosibacter sediminis strain ACHW.36C.</title>
        <authorList>
            <person name="Wai A.C."/>
            <person name="Lai G.K."/>
            <person name="Griffin S.D."/>
            <person name="Leung F.C."/>
        </authorList>
    </citation>
    <scope>NUCLEOTIDE SEQUENCE [LARGE SCALE GENOMIC DNA]</scope>
    <source>
        <strain evidence="11">ACHW.36C</strain>
    </source>
</reference>
<evidence type="ECO:0000256" key="1">
    <source>
        <dbReference type="ARBA" id="ARBA00001286"/>
    </source>
</evidence>
<comment type="catalytic activity">
    <reaction evidence="7 8">
        <text>a 6-O-methyl-2'-deoxyguanosine in DNA + L-cysteinyl-[protein] = S-methyl-L-cysteinyl-[protein] + a 2'-deoxyguanosine in DNA</text>
        <dbReference type="Rhea" id="RHEA:24000"/>
        <dbReference type="Rhea" id="RHEA-COMP:10131"/>
        <dbReference type="Rhea" id="RHEA-COMP:10132"/>
        <dbReference type="Rhea" id="RHEA-COMP:11367"/>
        <dbReference type="Rhea" id="RHEA-COMP:11368"/>
        <dbReference type="ChEBI" id="CHEBI:29950"/>
        <dbReference type="ChEBI" id="CHEBI:82612"/>
        <dbReference type="ChEBI" id="CHEBI:85445"/>
        <dbReference type="ChEBI" id="CHEBI:85448"/>
        <dbReference type="EC" id="2.1.1.63"/>
    </reaction>
</comment>
<evidence type="ECO:0000259" key="9">
    <source>
        <dbReference type="Pfam" id="PF01035"/>
    </source>
</evidence>
<sequence length="170" mass="18840">MTLRHTRIESQLGCLVLVAEGEALRGCYFSDQRYLPDAAEFGVEVDAEDDALFTYVSDELARYFAGEVREFTVPLAPRGDEFSQRCWALLREIPYGETTSYGELAEALGNRHFAQRVGQAVGHNPIGVIIPCHRVLGADGSLTGYAGGLERKRWLLELEEPEAASASRLF</sequence>
<comment type="catalytic activity">
    <reaction evidence="1 8">
        <text>a 4-O-methyl-thymidine in DNA + L-cysteinyl-[protein] = a thymidine in DNA + S-methyl-L-cysteinyl-[protein]</text>
        <dbReference type="Rhea" id="RHEA:53428"/>
        <dbReference type="Rhea" id="RHEA-COMP:10131"/>
        <dbReference type="Rhea" id="RHEA-COMP:10132"/>
        <dbReference type="Rhea" id="RHEA-COMP:13555"/>
        <dbReference type="Rhea" id="RHEA-COMP:13556"/>
        <dbReference type="ChEBI" id="CHEBI:29950"/>
        <dbReference type="ChEBI" id="CHEBI:82612"/>
        <dbReference type="ChEBI" id="CHEBI:137386"/>
        <dbReference type="ChEBI" id="CHEBI:137387"/>
        <dbReference type="EC" id="2.1.1.63"/>
    </reaction>
</comment>
<dbReference type="InterPro" id="IPR014048">
    <property type="entry name" value="MethylDNA_cys_MeTrfase_DNA-bd"/>
</dbReference>
<dbReference type="PANTHER" id="PTHR10815:SF5">
    <property type="entry name" value="METHYLATED-DNA--PROTEIN-CYSTEINE METHYLTRANSFERASE"/>
    <property type="match status" value="1"/>
</dbReference>
<gene>
    <name evidence="11" type="ORF">M3M28_08005</name>
</gene>
<comment type="similarity">
    <text evidence="8">Belongs to the MGMT family.</text>
</comment>
<dbReference type="PROSITE" id="PS00374">
    <property type="entry name" value="MGMT"/>
    <property type="match status" value="1"/>
</dbReference>
<proteinExistence type="inferred from homology"/>
<comment type="subcellular location">
    <subcellularLocation>
        <location evidence="8">Cytoplasm</location>
    </subcellularLocation>
</comment>
<dbReference type="Pfam" id="PF01035">
    <property type="entry name" value="DNA_binding_1"/>
    <property type="match status" value="1"/>
</dbReference>
<dbReference type="Pfam" id="PF02870">
    <property type="entry name" value="Methyltransf_1N"/>
    <property type="match status" value="1"/>
</dbReference>
<keyword evidence="6 8" id="KW-0234">DNA repair</keyword>
<evidence type="ECO:0000256" key="6">
    <source>
        <dbReference type="ARBA" id="ARBA00023204"/>
    </source>
</evidence>
<accession>A0ABY4MV15</accession>
<dbReference type="PANTHER" id="PTHR10815">
    <property type="entry name" value="METHYLATED-DNA--PROTEIN-CYSTEINE METHYLTRANSFERASE"/>
    <property type="match status" value="1"/>
</dbReference>
<dbReference type="InterPro" id="IPR008332">
    <property type="entry name" value="MethylG_MeTrfase_N"/>
</dbReference>
<dbReference type="SUPFAM" id="SSF53155">
    <property type="entry name" value="Methylated DNA-protein cysteine methyltransferase domain"/>
    <property type="match status" value="1"/>
</dbReference>
<keyword evidence="5 8" id="KW-0227">DNA damage</keyword>
<dbReference type="Gene3D" id="3.30.160.70">
    <property type="entry name" value="Methylated DNA-protein cysteine methyltransferase domain"/>
    <property type="match status" value="1"/>
</dbReference>
<evidence type="ECO:0000259" key="10">
    <source>
        <dbReference type="Pfam" id="PF02870"/>
    </source>
</evidence>
<evidence type="ECO:0000256" key="7">
    <source>
        <dbReference type="ARBA" id="ARBA00049348"/>
    </source>
</evidence>
<dbReference type="HAMAP" id="MF_00772">
    <property type="entry name" value="OGT"/>
    <property type="match status" value="1"/>
</dbReference>
<dbReference type="InterPro" id="IPR036217">
    <property type="entry name" value="MethylDNA_cys_MeTrfase_DNAb"/>
</dbReference>